<accession>F7ZCU3</accession>
<dbReference type="RefSeq" id="WP_013962438.1">
    <property type="nucleotide sequence ID" value="NC_015730.1"/>
</dbReference>
<name>F7ZCU3_ROSLO</name>
<reference evidence="1 2" key="1">
    <citation type="journal article" date="2011" name="BMC Genomics">
        <title>Comparative genome analysis and genome-guided physiological analysis of Roseobacter litoralis.</title>
        <authorList>
            <person name="Kalhoefer D."/>
            <person name="Thole S."/>
            <person name="Voget S."/>
            <person name="Lehmann R."/>
            <person name="Liesegang H."/>
            <person name="Wollher A."/>
            <person name="Daniel R."/>
            <person name="Simon M."/>
            <person name="Brinkhoff T."/>
        </authorList>
    </citation>
    <scope>NUCLEOTIDE SEQUENCE [LARGE SCALE GENOMIC DNA]</scope>
    <source>
        <strain evidence="2">ATCC 49566 / DSM 6996 / JCM 21268 / NBRC 15278 / OCh 149</strain>
    </source>
</reference>
<evidence type="ECO:0000313" key="1">
    <source>
        <dbReference type="EMBL" id="AEI94517.1"/>
    </source>
</evidence>
<dbReference type="HOGENOM" id="CLU_092820_0_0_5"/>
<organism evidence="1 2">
    <name type="scientific">Roseobacter litoralis (strain ATCC 49566 / DSM 6996 / JCM 21268 / NBRC 15278 / OCh 149)</name>
    <dbReference type="NCBI Taxonomy" id="391595"/>
    <lineage>
        <taxon>Bacteria</taxon>
        <taxon>Pseudomonadati</taxon>
        <taxon>Pseudomonadota</taxon>
        <taxon>Alphaproteobacteria</taxon>
        <taxon>Rhodobacterales</taxon>
        <taxon>Roseobacteraceae</taxon>
        <taxon>Roseobacter</taxon>
    </lineage>
</organism>
<gene>
    <name evidence="1" type="ordered locus">RLO149_c025490</name>
</gene>
<dbReference type="STRING" id="391595.RLO149_c025490"/>
<dbReference type="AlphaFoldDB" id="F7ZCU3"/>
<dbReference type="KEGG" id="rli:RLO149_c025490"/>
<sequence>MGQIPDDAAHWDTGDWIEWHRTSLGVDDSPCAAAAQDKLAQITALHISLLRAAKGYFEMTGHHLPVYQHIAHVHAAIFCDLPLEGPDRTCAQTGVEISWLAPHSRSDDVEVDLSQPFVTLIVVKISDDFSSKARMISRADLPKSKDGPYRVAWKSLPHAF</sequence>
<evidence type="ECO:0000313" key="2">
    <source>
        <dbReference type="Proteomes" id="UP000001353"/>
    </source>
</evidence>
<keyword evidence="2" id="KW-1185">Reference proteome</keyword>
<dbReference type="eggNOG" id="ENOG50318AJ">
    <property type="taxonomic scope" value="Bacteria"/>
</dbReference>
<proteinExistence type="predicted"/>
<dbReference type="EMBL" id="CP002623">
    <property type="protein sequence ID" value="AEI94517.1"/>
    <property type="molecule type" value="Genomic_DNA"/>
</dbReference>
<protein>
    <submittedName>
        <fullName evidence="1">Uncharacterized protein</fullName>
    </submittedName>
</protein>
<dbReference type="Proteomes" id="UP000001353">
    <property type="component" value="Chromosome"/>
</dbReference>
<dbReference type="OrthoDB" id="3078657at2"/>